<dbReference type="EMBL" id="CP015519">
    <property type="protein sequence ID" value="APG26914.1"/>
    <property type="molecule type" value="Genomic_DNA"/>
</dbReference>
<dbReference type="PANTHER" id="PTHR34215:SF1">
    <property type="entry name" value="YLXR DOMAIN-CONTAINING PROTEIN"/>
    <property type="match status" value="1"/>
</dbReference>
<sequence length="192" mass="20802">MPQRSCIACRKVLDQSILVRYVLSPQGEVLVDYGQKLPGRGGYTCCDITCLETAVKRSQFKRIFTGLSVAPTCQGLKEDLVRQVRQRIANLVGMARKSGVVVSGSRLVMTELGRDSGLSLVLLSEDLSATIASKVKSIAESRGVPCYVIFDKGYLGQLMGKGERSVVALSSSPLAETINDEILRYKQIAGEA</sequence>
<keyword evidence="4" id="KW-1185">Reference proteome</keyword>
<evidence type="ECO:0000313" key="3">
    <source>
        <dbReference type="EMBL" id="APG26914.1"/>
    </source>
</evidence>
<dbReference type="Pfam" id="PF04296">
    <property type="entry name" value="YlxR"/>
    <property type="match status" value="1"/>
</dbReference>
<gene>
    <name evidence="3" type="ORF">A7E78_03110</name>
</gene>
<dbReference type="Pfam" id="PF01248">
    <property type="entry name" value="Ribosomal_L7Ae"/>
    <property type="match status" value="1"/>
</dbReference>
<evidence type="ECO:0000313" key="4">
    <source>
        <dbReference type="Proteomes" id="UP000182517"/>
    </source>
</evidence>
<dbReference type="Gene3D" id="3.30.1330.30">
    <property type="match status" value="1"/>
</dbReference>
<dbReference type="SUPFAM" id="SSF64376">
    <property type="entry name" value="YlxR-like"/>
    <property type="match status" value="1"/>
</dbReference>
<dbReference type="InterPro" id="IPR035931">
    <property type="entry name" value="YlxR-like_sf"/>
</dbReference>
<accession>A0A1L3GLW5</accession>
<protein>
    <recommendedName>
        <fullName evidence="5">DUF448 domain-containing protein</fullName>
    </recommendedName>
</protein>
<dbReference type="InterPro" id="IPR029064">
    <property type="entry name" value="Ribosomal_eL30-like_sf"/>
</dbReference>
<reference evidence="3 4" key="1">
    <citation type="journal article" date="2017" name="Genome Announc.">
        <title>Complete Genome Sequences of Two Acetylene-Fermenting Pelobacter acetylenicus Strains.</title>
        <authorList>
            <person name="Sutton J.M."/>
            <person name="Baesman S.M."/>
            <person name="Fierst J.L."/>
            <person name="Poret-Peterson A.T."/>
            <person name="Oremland R.S."/>
            <person name="Dunlap D.S."/>
            <person name="Akob D.M."/>
        </authorList>
    </citation>
    <scope>NUCLEOTIDE SEQUENCE [LARGE SCALE GENOMIC DNA]</scope>
    <source>
        <strain evidence="3 4">SFB93</strain>
    </source>
</reference>
<proteinExistence type="predicted"/>
<dbReference type="OrthoDB" id="9813251at2"/>
<dbReference type="RefSeq" id="WP_072282876.1">
    <property type="nucleotide sequence ID" value="NZ_CP015519.1"/>
</dbReference>
<name>A0A1L3GLW5_9BACT</name>
<feature type="domain" description="Ribosomal protein eL8/eL30/eS12/Gadd45" evidence="1">
    <location>
        <begin position="87"/>
        <end position="169"/>
    </location>
</feature>
<dbReference type="Gene3D" id="3.30.1230.10">
    <property type="entry name" value="YlxR-like"/>
    <property type="match status" value="1"/>
</dbReference>
<evidence type="ECO:0008006" key="5">
    <source>
        <dbReference type="Google" id="ProtNLM"/>
    </source>
</evidence>
<dbReference type="KEGG" id="pef:A7E78_03110"/>
<feature type="domain" description="YlxR" evidence="2">
    <location>
        <begin position="4"/>
        <end position="65"/>
    </location>
</feature>
<dbReference type="InterPro" id="IPR007393">
    <property type="entry name" value="YlxR_dom"/>
</dbReference>
<dbReference type="AlphaFoldDB" id="A0A1L3GLW5"/>
<evidence type="ECO:0000259" key="2">
    <source>
        <dbReference type="Pfam" id="PF04296"/>
    </source>
</evidence>
<dbReference type="STRING" id="1842532.A7E78_03110"/>
<evidence type="ECO:0000259" key="1">
    <source>
        <dbReference type="Pfam" id="PF01248"/>
    </source>
</evidence>
<dbReference type="InterPro" id="IPR037465">
    <property type="entry name" value="YlxR"/>
</dbReference>
<dbReference type="InterPro" id="IPR004038">
    <property type="entry name" value="Ribosomal_eL8/eL30/eS12/Gad45"/>
</dbReference>
<dbReference type="Proteomes" id="UP000182517">
    <property type="component" value="Chromosome"/>
</dbReference>
<dbReference type="SUPFAM" id="SSF55315">
    <property type="entry name" value="L30e-like"/>
    <property type="match status" value="1"/>
</dbReference>
<organism evidence="3 4">
    <name type="scientific">Syntrophotalea acetylenivorans</name>
    <dbReference type="NCBI Taxonomy" id="1842532"/>
    <lineage>
        <taxon>Bacteria</taxon>
        <taxon>Pseudomonadati</taxon>
        <taxon>Thermodesulfobacteriota</taxon>
        <taxon>Desulfuromonadia</taxon>
        <taxon>Desulfuromonadales</taxon>
        <taxon>Syntrophotaleaceae</taxon>
        <taxon>Syntrophotalea</taxon>
    </lineage>
</organism>
<dbReference type="PANTHER" id="PTHR34215">
    <property type="entry name" value="BLL0784 PROTEIN"/>
    <property type="match status" value="1"/>
</dbReference>